<organism evidence="2 3">
    <name type="scientific">Prevotella heparinolytica</name>
    <dbReference type="NCBI Taxonomy" id="28113"/>
    <lineage>
        <taxon>Bacteria</taxon>
        <taxon>Pseudomonadati</taxon>
        <taxon>Bacteroidota</taxon>
        <taxon>Bacteroidia</taxon>
        <taxon>Bacteroidales</taxon>
        <taxon>Bacteroidaceae</taxon>
        <taxon>Bacteroides</taxon>
    </lineage>
</organism>
<comment type="caution">
    <text evidence="2">The sequence shown here is derived from an EMBL/GenBank/DDBJ whole genome shotgun (WGS) entry which is preliminary data.</text>
</comment>
<keyword evidence="1" id="KW-0472">Membrane</keyword>
<keyword evidence="1" id="KW-1133">Transmembrane helix</keyword>
<evidence type="ECO:0000313" key="2">
    <source>
        <dbReference type="EMBL" id="TCO96375.1"/>
    </source>
</evidence>
<dbReference type="AlphaFoldDB" id="A0A4R2M2H4"/>
<keyword evidence="1" id="KW-0812">Transmembrane</keyword>
<accession>A0A4R2M2H4</accession>
<gene>
    <name evidence="2" type="ORF">EV202_101146</name>
</gene>
<evidence type="ECO:0000313" key="3">
    <source>
        <dbReference type="Proteomes" id="UP000295600"/>
    </source>
</evidence>
<reference evidence="2 3" key="1">
    <citation type="submission" date="2019-03" db="EMBL/GenBank/DDBJ databases">
        <title>Genomic Encyclopedia of Type Strains, Phase IV (KMG-IV): sequencing the most valuable type-strain genomes for metagenomic binning, comparative biology and taxonomic classification.</title>
        <authorList>
            <person name="Goeker M."/>
        </authorList>
    </citation>
    <scope>NUCLEOTIDE SEQUENCE [LARGE SCALE GENOMIC DNA]</scope>
    <source>
        <strain evidence="2 3">DSM 23917</strain>
    </source>
</reference>
<evidence type="ECO:0000256" key="1">
    <source>
        <dbReference type="SAM" id="Phobius"/>
    </source>
</evidence>
<protein>
    <submittedName>
        <fullName evidence="2">Uncharacterized protein</fullName>
    </submittedName>
</protein>
<proteinExistence type="predicted"/>
<name>A0A4R2M2H4_9BACE</name>
<feature type="transmembrane region" description="Helical" evidence="1">
    <location>
        <begin position="46"/>
        <end position="70"/>
    </location>
</feature>
<dbReference type="EMBL" id="SLXB01000001">
    <property type="protein sequence ID" value="TCO96375.1"/>
    <property type="molecule type" value="Genomic_DNA"/>
</dbReference>
<sequence>MLLIWKPNRFPAYVSDMGREFYFIPSARSVQTSVYSPSEDGIRKRIAIGLFLFLLPAFQIVLKNGFLLIFQTSFFMFVNK</sequence>
<dbReference type="Proteomes" id="UP000295600">
    <property type="component" value="Unassembled WGS sequence"/>
</dbReference>